<dbReference type="InterPro" id="IPR036983">
    <property type="entry name" value="AIM24_sf"/>
</dbReference>
<proteinExistence type="predicted"/>
<dbReference type="EMBL" id="CP000513">
    <property type="protein sequence ID" value="ABQ13976.1"/>
    <property type="molecule type" value="Genomic_DNA"/>
</dbReference>
<evidence type="ECO:0000313" key="1">
    <source>
        <dbReference type="EMBL" id="ABQ13976.1"/>
    </source>
</evidence>
<dbReference type="Proteomes" id="UP000000248">
    <property type="component" value="Chromosome"/>
</dbReference>
<dbReference type="InterPro" id="IPR016031">
    <property type="entry name" value="Trp_RNA-bd_attenuator-like_dom"/>
</dbReference>
<dbReference type="Gene3D" id="3.60.160.10">
    <property type="entry name" value="Mitochondrial biogenesis AIM24"/>
    <property type="match status" value="1"/>
</dbReference>
<evidence type="ECO:0000313" key="2">
    <source>
        <dbReference type="Proteomes" id="UP000000248"/>
    </source>
</evidence>
<dbReference type="eggNOG" id="COG2013">
    <property type="taxonomic scope" value="Bacteria"/>
</dbReference>
<dbReference type="STRING" id="246195.DNO_0195"/>
<dbReference type="SUPFAM" id="SSF51219">
    <property type="entry name" value="TRAP-like"/>
    <property type="match status" value="1"/>
</dbReference>
<accession>A5EWH3</accession>
<dbReference type="Pfam" id="PF01987">
    <property type="entry name" value="AIM24"/>
    <property type="match status" value="1"/>
</dbReference>
<dbReference type="PANTHER" id="PTHR38074">
    <property type="entry name" value="ALTERED INHERITANCE OF MITOCHONDRIA PROTEIN 24, MITOCHONDRIAL"/>
    <property type="match status" value="1"/>
</dbReference>
<dbReference type="OrthoDB" id="9779518at2"/>
<evidence type="ECO:0008006" key="3">
    <source>
        <dbReference type="Google" id="ProtNLM"/>
    </source>
</evidence>
<dbReference type="KEGG" id="dno:DNO_0195"/>
<name>A5EWH3_DICNV</name>
<dbReference type="PANTHER" id="PTHR38074:SF1">
    <property type="entry name" value="ALTERED INHERITANCE OF MITOCHONDRIA PROTEIN 24, MITOCHONDRIAL"/>
    <property type="match status" value="1"/>
</dbReference>
<sequence length="253" mass="27654">MYQISNFLNNDDIVIKSEKGPFKVIEYKRDLSVMPQEAVIAFFSSKMNIRKRQLYVEMDDSRVTLQAGAMQWTLGAIDAVTGITGVGDLFSKAIKSQLTKESVIKPEYAGSGILVTEPTYKHLIISSLDEWNGSVVLDDGLFFACDARIKQGVVMRSNLSSVALGNEGLFNLALTGNDECFVVESPVPREELIEVDLQNDQIKIDGALAIAWSSTLKFTVERAGKTLLGSAASGEGLVNVYKGTGKIWMTPVC</sequence>
<keyword evidence="2" id="KW-1185">Reference proteome</keyword>
<dbReference type="HOGENOM" id="CLU_040551_2_1_6"/>
<organism evidence="1 2">
    <name type="scientific">Dichelobacter nodosus (strain VCS1703A)</name>
    <dbReference type="NCBI Taxonomy" id="246195"/>
    <lineage>
        <taxon>Bacteria</taxon>
        <taxon>Pseudomonadati</taxon>
        <taxon>Pseudomonadota</taxon>
        <taxon>Gammaproteobacteria</taxon>
        <taxon>Cardiobacteriales</taxon>
        <taxon>Cardiobacteriaceae</taxon>
        <taxon>Dichelobacter</taxon>
    </lineage>
</organism>
<protein>
    <recommendedName>
        <fullName evidence="3">Transcriptional regulator</fullName>
    </recommendedName>
</protein>
<reference evidence="1 2" key="1">
    <citation type="journal article" date="2007" name="Nat. Biotechnol.">
        <title>Genome sequence and identification of candidate vaccine antigens from the animal pathogen Dichelobacter nodosus.</title>
        <authorList>
            <person name="Myers G.S."/>
            <person name="Parker D."/>
            <person name="Al-Hasani K."/>
            <person name="Kennan R.M."/>
            <person name="Seemann T."/>
            <person name="Ren Q."/>
            <person name="Badger J.H."/>
            <person name="Selengut J.D."/>
            <person name="Deboy R.T."/>
            <person name="Tettelin H."/>
            <person name="Boyce J.D."/>
            <person name="McCarl V.P."/>
            <person name="Han X."/>
            <person name="Nelson W.C."/>
            <person name="Madupu R."/>
            <person name="Mohamoud Y."/>
            <person name="Holley T."/>
            <person name="Fedorova N."/>
            <person name="Khouri H."/>
            <person name="Bottomley S.P."/>
            <person name="Whittington R.J."/>
            <person name="Adler B."/>
            <person name="Songer J.G."/>
            <person name="Rood J.I."/>
            <person name="Paulsen I.T."/>
        </authorList>
    </citation>
    <scope>NUCLEOTIDE SEQUENCE [LARGE SCALE GENOMIC DNA]</scope>
    <source>
        <strain evidence="1 2">VCS1703A</strain>
    </source>
</reference>
<dbReference type="RefSeq" id="WP_011927943.1">
    <property type="nucleotide sequence ID" value="NC_009446.1"/>
</dbReference>
<gene>
    <name evidence="1" type="ordered locus">DNO_0195</name>
</gene>
<dbReference type="AlphaFoldDB" id="A5EWH3"/>
<dbReference type="InterPro" id="IPR002838">
    <property type="entry name" value="AIM24"/>
</dbReference>